<dbReference type="InterPro" id="IPR045865">
    <property type="entry name" value="ACT-like_dom_sf"/>
</dbReference>
<gene>
    <name evidence="1" type="ORF">S01H4_64744</name>
</gene>
<dbReference type="Gene3D" id="3.30.70.260">
    <property type="match status" value="1"/>
</dbReference>
<evidence type="ECO:0000313" key="1">
    <source>
        <dbReference type="EMBL" id="GAH13248.1"/>
    </source>
</evidence>
<dbReference type="EMBL" id="BART01039366">
    <property type="protein sequence ID" value="GAH13248.1"/>
    <property type="molecule type" value="Genomic_DNA"/>
</dbReference>
<sequence length="101" mass="11249">YVENASKLVLSLHEMIKNQGLAKAIHCIDSVAMIDVLGCNLEQIPGVVDVVISPLAKEEINLYGVLTISSTIKIFIPWNEKETALSLINEQLNKFKNQEKK</sequence>
<comment type="caution">
    <text evidence="1">The sequence shown here is derived from an EMBL/GenBank/DDBJ whole genome shotgun (WGS) entry which is preliminary data.</text>
</comment>
<feature type="non-terminal residue" evidence="1">
    <location>
        <position position="1"/>
    </location>
</feature>
<protein>
    <submittedName>
        <fullName evidence="1">Uncharacterized protein</fullName>
    </submittedName>
</protein>
<organism evidence="1">
    <name type="scientific">marine sediment metagenome</name>
    <dbReference type="NCBI Taxonomy" id="412755"/>
    <lineage>
        <taxon>unclassified sequences</taxon>
        <taxon>metagenomes</taxon>
        <taxon>ecological metagenomes</taxon>
    </lineage>
</organism>
<accession>X1EXA2</accession>
<dbReference type="AlphaFoldDB" id="X1EXA2"/>
<reference evidence="1" key="1">
    <citation type="journal article" date="2014" name="Front. Microbiol.">
        <title>High frequency of phylogenetically diverse reductive dehalogenase-homologous genes in deep subseafloor sedimentary metagenomes.</title>
        <authorList>
            <person name="Kawai M."/>
            <person name="Futagami T."/>
            <person name="Toyoda A."/>
            <person name="Takaki Y."/>
            <person name="Nishi S."/>
            <person name="Hori S."/>
            <person name="Arai W."/>
            <person name="Tsubouchi T."/>
            <person name="Morono Y."/>
            <person name="Uchiyama I."/>
            <person name="Ito T."/>
            <person name="Fujiyama A."/>
            <person name="Inagaki F."/>
            <person name="Takami H."/>
        </authorList>
    </citation>
    <scope>NUCLEOTIDE SEQUENCE</scope>
    <source>
        <strain evidence="1">Expedition CK06-06</strain>
    </source>
</reference>
<dbReference type="SUPFAM" id="SSF55021">
    <property type="entry name" value="ACT-like"/>
    <property type="match status" value="1"/>
</dbReference>
<proteinExistence type="predicted"/>
<name>X1EXA2_9ZZZZ</name>